<gene>
    <name evidence="1" type="ORF">CHLRE_03g160950v5</name>
</gene>
<dbReference type="RefSeq" id="XP_001697419.1">
    <property type="nucleotide sequence ID" value="XM_001697367.3"/>
</dbReference>
<dbReference type="GeneID" id="5722983"/>
<accession>A8J7C3</accession>
<dbReference type="KEGG" id="cre:CHLRE_03g160950v5"/>
<dbReference type="PaxDb" id="3055-EDP00081"/>
<name>A8J7C3_CHLRE</name>
<dbReference type="HOGENOM" id="CLU_2852841_0_0_1"/>
<evidence type="ECO:0000313" key="2">
    <source>
        <dbReference type="Proteomes" id="UP000006906"/>
    </source>
</evidence>
<organism evidence="1 2">
    <name type="scientific">Chlamydomonas reinhardtii</name>
    <name type="common">Chlamydomonas smithii</name>
    <dbReference type="NCBI Taxonomy" id="3055"/>
    <lineage>
        <taxon>Eukaryota</taxon>
        <taxon>Viridiplantae</taxon>
        <taxon>Chlorophyta</taxon>
        <taxon>core chlorophytes</taxon>
        <taxon>Chlorophyceae</taxon>
        <taxon>CS clade</taxon>
        <taxon>Chlamydomonadales</taxon>
        <taxon>Chlamydomonadaceae</taxon>
        <taxon>Chlamydomonas</taxon>
    </lineage>
</organism>
<dbReference type="Proteomes" id="UP000006906">
    <property type="component" value="Chromosome 3"/>
</dbReference>
<protein>
    <submittedName>
        <fullName evidence="1">Uncharacterized protein</fullName>
    </submittedName>
</protein>
<keyword evidence="2" id="KW-1185">Reference proteome</keyword>
<sequence>MSIERALLLAAYGLLLAGLVARLCLPRVEAALFDAFNELDTRLFWDNLVLAMGVWAWAWAWERAG</sequence>
<dbReference type="AlphaFoldDB" id="A8J7C3"/>
<dbReference type="EMBL" id="CM008964">
    <property type="protein sequence ID" value="PNW84848.1"/>
    <property type="molecule type" value="Genomic_DNA"/>
</dbReference>
<dbReference type="Gramene" id="PNW84848">
    <property type="protein sequence ID" value="PNW84848"/>
    <property type="gene ID" value="CHLRE_03g160950v5"/>
</dbReference>
<reference evidence="1 2" key="1">
    <citation type="journal article" date="2007" name="Science">
        <title>The Chlamydomonas genome reveals the evolution of key animal and plant functions.</title>
        <authorList>
            <person name="Merchant S.S."/>
            <person name="Prochnik S.E."/>
            <person name="Vallon O."/>
            <person name="Harris E.H."/>
            <person name="Karpowicz S.J."/>
            <person name="Witman G.B."/>
            <person name="Terry A."/>
            <person name="Salamov A."/>
            <person name="Fritz-Laylin L.K."/>
            <person name="Marechal-Drouard L."/>
            <person name="Marshall W.F."/>
            <person name="Qu L.H."/>
            <person name="Nelson D.R."/>
            <person name="Sanderfoot A.A."/>
            <person name="Spalding M.H."/>
            <person name="Kapitonov V.V."/>
            <person name="Ren Q."/>
            <person name="Ferris P."/>
            <person name="Lindquist E."/>
            <person name="Shapiro H."/>
            <person name="Lucas S.M."/>
            <person name="Grimwood J."/>
            <person name="Schmutz J."/>
            <person name="Cardol P."/>
            <person name="Cerutti H."/>
            <person name="Chanfreau G."/>
            <person name="Chen C.L."/>
            <person name="Cognat V."/>
            <person name="Croft M.T."/>
            <person name="Dent R."/>
            <person name="Dutcher S."/>
            <person name="Fernandez E."/>
            <person name="Fukuzawa H."/>
            <person name="Gonzalez-Ballester D."/>
            <person name="Gonzalez-Halphen D."/>
            <person name="Hallmann A."/>
            <person name="Hanikenne M."/>
            <person name="Hippler M."/>
            <person name="Inwood W."/>
            <person name="Jabbari K."/>
            <person name="Kalanon M."/>
            <person name="Kuras R."/>
            <person name="Lefebvre P.A."/>
            <person name="Lemaire S.D."/>
            <person name="Lobanov A.V."/>
            <person name="Lohr M."/>
            <person name="Manuell A."/>
            <person name="Meier I."/>
            <person name="Mets L."/>
            <person name="Mittag M."/>
            <person name="Mittelmeier T."/>
            <person name="Moroney J.V."/>
            <person name="Moseley J."/>
            <person name="Napoli C."/>
            <person name="Nedelcu A.M."/>
            <person name="Niyogi K."/>
            <person name="Novoselov S.V."/>
            <person name="Paulsen I.T."/>
            <person name="Pazour G."/>
            <person name="Purton S."/>
            <person name="Ral J.P."/>
            <person name="Riano-Pachon D.M."/>
            <person name="Riekhof W."/>
            <person name="Rymarquis L."/>
            <person name="Schroda M."/>
            <person name="Stern D."/>
            <person name="Umen J."/>
            <person name="Willows R."/>
            <person name="Wilson N."/>
            <person name="Zimmer S.L."/>
            <person name="Allmer J."/>
            <person name="Balk J."/>
            <person name="Bisova K."/>
            <person name="Chen C.J."/>
            <person name="Elias M."/>
            <person name="Gendler K."/>
            <person name="Hauser C."/>
            <person name="Lamb M.R."/>
            <person name="Ledford H."/>
            <person name="Long J.C."/>
            <person name="Minagawa J."/>
            <person name="Page M.D."/>
            <person name="Pan J."/>
            <person name="Pootakham W."/>
            <person name="Roje S."/>
            <person name="Rose A."/>
            <person name="Stahlberg E."/>
            <person name="Terauchi A.M."/>
            <person name="Yang P."/>
            <person name="Ball S."/>
            <person name="Bowler C."/>
            <person name="Dieckmann C.L."/>
            <person name="Gladyshev V.N."/>
            <person name="Green P."/>
            <person name="Jorgensen R."/>
            <person name="Mayfield S."/>
            <person name="Mueller-Roeber B."/>
            <person name="Rajamani S."/>
            <person name="Sayre R.T."/>
            <person name="Brokstein P."/>
            <person name="Dubchak I."/>
            <person name="Goodstein D."/>
            <person name="Hornick L."/>
            <person name="Huang Y.W."/>
            <person name="Jhaveri J."/>
            <person name="Luo Y."/>
            <person name="Martinez D."/>
            <person name="Ngau W.C."/>
            <person name="Otillar B."/>
            <person name="Poliakov A."/>
            <person name="Porter A."/>
            <person name="Szajkowski L."/>
            <person name="Werner G."/>
            <person name="Zhou K."/>
            <person name="Grigoriev I.V."/>
            <person name="Rokhsar D.S."/>
            <person name="Grossman A.R."/>
        </authorList>
    </citation>
    <scope>NUCLEOTIDE SEQUENCE [LARGE SCALE GENOMIC DNA]</scope>
    <source>
        <strain evidence="2">CC-503</strain>
    </source>
</reference>
<evidence type="ECO:0000313" key="1">
    <source>
        <dbReference type="EMBL" id="PNW84848.1"/>
    </source>
</evidence>
<dbReference type="InParanoid" id="A8J7C3"/>
<proteinExistence type="predicted"/>